<feature type="binding site" evidence="7">
    <location>
        <position position="71"/>
    </location>
    <ligand>
        <name>carbamoyl phosphate</name>
        <dbReference type="ChEBI" id="CHEBI:58228"/>
    </ligand>
</feature>
<dbReference type="RefSeq" id="WP_053951451.1">
    <property type="nucleotide sequence ID" value="NZ_CP010552.1"/>
</dbReference>
<feature type="domain" description="Aspartate/ornithine carbamoyltransferase carbamoyl-P binding" evidence="9">
    <location>
        <begin position="20"/>
        <end position="162"/>
    </location>
</feature>
<dbReference type="KEGG" id="tho:SP60_04280"/>
<dbReference type="UniPathway" id="UPA00070">
    <property type="reaction ID" value="UER00116"/>
</dbReference>
<feature type="binding site" evidence="7">
    <location>
        <position position="182"/>
    </location>
    <ligand>
        <name>L-aspartate</name>
        <dbReference type="ChEBI" id="CHEBI:29991"/>
    </ligand>
</feature>
<dbReference type="GO" id="GO:0005829">
    <property type="term" value="C:cytosol"/>
    <property type="evidence" value="ECO:0007669"/>
    <property type="project" value="TreeGrafter"/>
</dbReference>
<dbReference type="EC" id="2.1.3.2" evidence="7"/>
<name>A0A0M3TU23_9GAMM</name>
<evidence type="ECO:0000256" key="3">
    <source>
        <dbReference type="ARBA" id="ARBA00022679"/>
    </source>
</evidence>
<feature type="binding site" evidence="7">
    <location>
        <position position="278"/>
    </location>
    <ligand>
        <name>carbamoyl phosphate</name>
        <dbReference type="ChEBI" id="CHEBI:58228"/>
    </ligand>
</feature>
<sequence>MKKDLISNQAQLDDSGKLIHLLGLENLPKSYLVDILDKADNLIDSKGNLKKSKALDDMSVANLFFEPSTRTRNTFEIAAMRSSANVINVDLANSALKKNEALMDTMHTLKAMQIDMFVIRHKQSGLPHHVAQHLEGVSILNAGDGINAHPTQALLDMLSIRQRKSNFEDLSVAIVGDITHSRVAHSDIQALKTLGTSDIRLIAPEGLQHDSSRCEAVRCFDNIDEGLKDCDVIIVLRLQKERMIEADIPNEQEYFDNYGLTPERLALAKKDCLVMHPGPINRGVEIDSAVADCPQSIVLQQVTNGIAVRMAVMQILAQNS</sequence>
<feature type="binding site" evidence="7">
    <location>
        <position position="120"/>
    </location>
    <ligand>
        <name>carbamoyl phosphate</name>
        <dbReference type="ChEBI" id="CHEBI:58228"/>
    </ligand>
</feature>
<dbReference type="Proteomes" id="UP000058020">
    <property type="component" value="Chromosome"/>
</dbReference>
<feature type="binding site" evidence="7">
    <location>
        <position position="70"/>
    </location>
    <ligand>
        <name>carbamoyl phosphate</name>
        <dbReference type="ChEBI" id="CHEBI:58228"/>
    </ligand>
</feature>
<dbReference type="PROSITE" id="PS00097">
    <property type="entry name" value="CARBAMOYLTRANSFERASE"/>
    <property type="match status" value="1"/>
</dbReference>
<evidence type="ECO:0000256" key="2">
    <source>
        <dbReference type="ARBA" id="ARBA00008896"/>
    </source>
</evidence>
<dbReference type="NCBIfam" id="TIGR00670">
    <property type="entry name" value="asp_carb_tr"/>
    <property type="match status" value="1"/>
</dbReference>
<keyword evidence="3 7" id="KW-0808">Transferase</keyword>
<comment type="catalytic activity">
    <reaction evidence="6 7">
        <text>carbamoyl phosphate + L-aspartate = N-carbamoyl-L-aspartate + phosphate + H(+)</text>
        <dbReference type="Rhea" id="RHEA:20013"/>
        <dbReference type="ChEBI" id="CHEBI:15378"/>
        <dbReference type="ChEBI" id="CHEBI:29991"/>
        <dbReference type="ChEBI" id="CHEBI:32814"/>
        <dbReference type="ChEBI" id="CHEBI:43474"/>
        <dbReference type="ChEBI" id="CHEBI:58228"/>
        <dbReference type="EC" id="2.1.3.2"/>
    </reaction>
</comment>
<comment type="similarity">
    <text evidence="2 7">Belongs to the aspartate/ornithine carbamoyltransferase superfamily. ATCase family.</text>
</comment>
<organism evidence="10 11">
    <name type="scientific">Candidatus Thioglobus autotrophicus</name>
    <dbReference type="NCBI Taxonomy" id="1705394"/>
    <lineage>
        <taxon>Bacteria</taxon>
        <taxon>Pseudomonadati</taxon>
        <taxon>Pseudomonadota</taxon>
        <taxon>Gammaproteobacteria</taxon>
        <taxon>Candidatus Pseudothioglobaceae</taxon>
        <taxon>Candidatus Thioglobus</taxon>
    </lineage>
</organism>
<dbReference type="PRINTS" id="PR00101">
    <property type="entry name" value="ATCASE"/>
</dbReference>
<evidence type="ECO:0000256" key="5">
    <source>
        <dbReference type="ARBA" id="ARBA00043884"/>
    </source>
</evidence>
<dbReference type="GO" id="GO:0004070">
    <property type="term" value="F:aspartate carbamoyltransferase activity"/>
    <property type="evidence" value="ECO:0007669"/>
    <property type="project" value="UniProtKB-UniRule"/>
</dbReference>
<feature type="binding site" evidence="7">
    <location>
        <position position="98"/>
    </location>
    <ligand>
        <name>L-aspartate</name>
        <dbReference type="ChEBI" id="CHEBI:29991"/>
    </ligand>
</feature>
<comment type="pathway">
    <text evidence="1 7">Pyrimidine metabolism; UMP biosynthesis via de novo pathway; (S)-dihydroorotate from bicarbonate: step 2/3.</text>
</comment>
<protein>
    <recommendedName>
        <fullName evidence="7">Aspartate carbamoyltransferase</fullName>
        <ecNumber evidence="7">2.1.3.2</ecNumber>
    </recommendedName>
    <alternativeName>
        <fullName evidence="7">Aspartate transcarbamylase</fullName>
        <shortName evidence="7">ATCase</shortName>
    </alternativeName>
</protein>
<feature type="binding site" evidence="7">
    <location>
        <position position="279"/>
    </location>
    <ligand>
        <name>carbamoyl phosphate</name>
        <dbReference type="ChEBI" id="CHEBI:58228"/>
    </ligand>
</feature>
<feature type="binding site" evidence="7">
    <location>
        <position position="149"/>
    </location>
    <ligand>
        <name>carbamoyl phosphate</name>
        <dbReference type="ChEBI" id="CHEBI:58228"/>
    </ligand>
</feature>
<keyword evidence="11" id="KW-1185">Reference proteome</keyword>
<dbReference type="SUPFAM" id="SSF53671">
    <property type="entry name" value="Aspartate/ornithine carbamoyltransferase"/>
    <property type="match status" value="1"/>
</dbReference>
<dbReference type="STRING" id="1705394.SP60_04280"/>
<dbReference type="Pfam" id="PF02729">
    <property type="entry name" value="OTCace_N"/>
    <property type="match status" value="1"/>
</dbReference>
<dbReference type="Pfam" id="PF00185">
    <property type="entry name" value="OTCace"/>
    <property type="match status" value="1"/>
</dbReference>
<proteinExistence type="inferred from homology"/>
<dbReference type="PRINTS" id="PR00100">
    <property type="entry name" value="AOTCASE"/>
</dbReference>
<evidence type="ECO:0000313" key="10">
    <source>
        <dbReference type="EMBL" id="ALE52501.1"/>
    </source>
</evidence>
<dbReference type="Gene3D" id="3.40.50.1370">
    <property type="entry name" value="Aspartate/ornithine carbamoyltransferase"/>
    <property type="match status" value="2"/>
</dbReference>
<comment type="subunit">
    <text evidence="7">Heterododecamer (2C3:3R2) of six catalytic PyrB chains organized as two trimers (C3), and six regulatory PyrI chains organized as three dimers (R2).</text>
</comment>
<dbReference type="InterPro" id="IPR006132">
    <property type="entry name" value="Asp/Orn_carbamoyltranf_P-bd"/>
</dbReference>
<dbReference type="OrthoDB" id="9774690at2"/>
<dbReference type="PANTHER" id="PTHR45753:SF6">
    <property type="entry name" value="ASPARTATE CARBAMOYLTRANSFERASE"/>
    <property type="match status" value="1"/>
</dbReference>
<dbReference type="AlphaFoldDB" id="A0A0M3TU23"/>
<dbReference type="HAMAP" id="MF_00001">
    <property type="entry name" value="Asp_carb_tr"/>
    <property type="match status" value="1"/>
</dbReference>
<reference evidence="10 11" key="1">
    <citation type="journal article" date="2015" name="Genome Announc.">
        <title>Genome Sequence of 'Candidatus Thioglobus autotrophica' Strain EF1, a Chemoautotroph from the SUP05 Clade of Marine Gammaproteobacteria.</title>
        <authorList>
            <person name="Shah V."/>
            <person name="Morris R.M."/>
        </authorList>
    </citation>
    <scope>NUCLEOTIDE SEQUENCE [LARGE SCALE GENOMIC DNA]</scope>
    <source>
        <strain evidence="10 11">EF1</strain>
    </source>
</reference>
<dbReference type="PANTHER" id="PTHR45753">
    <property type="entry name" value="ORNITHINE CARBAMOYLTRANSFERASE, MITOCHONDRIAL"/>
    <property type="match status" value="1"/>
</dbReference>
<feature type="domain" description="Aspartate/ornithine carbamoyltransferase Asp/Orn-binding" evidence="8">
    <location>
        <begin position="169"/>
        <end position="315"/>
    </location>
</feature>
<dbReference type="InterPro" id="IPR036901">
    <property type="entry name" value="Asp/Orn_carbamoylTrfase_sf"/>
</dbReference>
<feature type="binding site" evidence="7">
    <location>
        <position position="152"/>
    </location>
    <ligand>
        <name>carbamoyl phosphate</name>
        <dbReference type="ChEBI" id="CHEBI:58228"/>
    </ligand>
</feature>
<accession>A0A0M3TU23</accession>
<evidence type="ECO:0000256" key="7">
    <source>
        <dbReference type="HAMAP-Rule" id="MF_00001"/>
    </source>
</evidence>
<dbReference type="GO" id="GO:0044205">
    <property type="term" value="P:'de novo' UMP biosynthetic process"/>
    <property type="evidence" value="ECO:0007669"/>
    <property type="project" value="UniProtKB-UniRule"/>
</dbReference>
<dbReference type="EMBL" id="CP010552">
    <property type="protein sequence ID" value="ALE52501.1"/>
    <property type="molecule type" value="Genomic_DNA"/>
</dbReference>
<comment type="function">
    <text evidence="5 7">Catalyzes the condensation of carbamoyl phosphate and aspartate to form carbamoyl aspartate and inorganic phosphate, the committed step in the de novo pyrimidine nucleotide biosynthesis pathway.</text>
</comment>
<keyword evidence="4 7" id="KW-0665">Pyrimidine biosynthesis</keyword>
<evidence type="ECO:0000256" key="6">
    <source>
        <dbReference type="ARBA" id="ARBA00048859"/>
    </source>
</evidence>
<evidence type="ECO:0000313" key="11">
    <source>
        <dbReference type="Proteomes" id="UP000058020"/>
    </source>
</evidence>
<evidence type="ECO:0000256" key="1">
    <source>
        <dbReference type="ARBA" id="ARBA00004852"/>
    </source>
</evidence>
<dbReference type="GO" id="GO:0006520">
    <property type="term" value="P:amino acid metabolic process"/>
    <property type="evidence" value="ECO:0007669"/>
    <property type="project" value="InterPro"/>
</dbReference>
<evidence type="ECO:0000259" key="9">
    <source>
        <dbReference type="Pfam" id="PF02729"/>
    </source>
</evidence>
<dbReference type="InterPro" id="IPR006131">
    <property type="entry name" value="Asp_carbamoyltransf_Asp/Orn-bd"/>
</dbReference>
<evidence type="ECO:0000256" key="4">
    <source>
        <dbReference type="ARBA" id="ARBA00022975"/>
    </source>
</evidence>
<dbReference type="GO" id="GO:0016597">
    <property type="term" value="F:amino acid binding"/>
    <property type="evidence" value="ECO:0007669"/>
    <property type="project" value="InterPro"/>
</dbReference>
<dbReference type="InterPro" id="IPR006130">
    <property type="entry name" value="Asp/Orn_carbamoylTrfase"/>
</dbReference>
<evidence type="ECO:0000259" key="8">
    <source>
        <dbReference type="Pfam" id="PF00185"/>
    </source>
</evidence>
<dbReference type="InterPro" id="IPR002082">
    <property type="entry name" value="Asp_carbamoyltransf"/>
</dbReference>
<gene>
    <name evidence="7 10" type="primary">pyrB</name>
    <name evidence="10" type="ORF">SP60_04280</name>
</gene>
<dbReference type="GO" id="GO:0006207">
    <property type="term" value="P:'de novo' pyrimidine nucleobase biosynthetic process"/>
    <property type="evidence" value="ECO:0007669"/>
    <property type="project" value="InterPro"/>
</dbReference>
<dbReference type="PATRIC" id="fig|1705394.5.peg.857"/>
<feature type="binding site" evidence="7">
    <location>
        <position position="237"/>
    </location>
    <ligand>
        <name>L-aspartate</name>
        <dbReference type="ChEBI" id="CHEBI:29991"/>
    </ligand>
</feature>
<dbReference type="NCBIfam" id="NF002032">
    <property type="entry name" value="PRK00856.1"/>
    <property type="match status" value="1"/>
</dbReference>